<dbReference type="HOGENOM" id="CLU_1891468_0_0_2"/>
<organism evidence="1 2">
    <name type="scientific">Metallosphaera cuprina (strain Ar-4)</name>
    <dbReference type="NCBI Taxonomy" id="1006006"/>
    <lineage>
        <taxon>Archaea</taxon>
        <taxon>Thermoproteota</taxon>
        <taxon>Thermoprotei</taxon>
        <taxon>Sulfolobales</taxon>
        <taxon>Sulfolobaceae</taxon>
        <taxon>Metallosphaera</taxon>
    </lineage>
</organism>
<sequence>MRSLFLTSTTQLIELKNSISDVKIEVTLSQSNLTMSITNPFNISMYAYNAKGDYVTLERPVKIDPMSTGNLTFIINNTTGFFSLEKTNRENITLFLGLGKVNFTQSVNI</sequence>
<dbReference type="eggNOG" id="arCOG06000">
    <property type="taxonomic scope" value="Archaea"/>
</dbReference>
<accession>F4G0V0</accession>
<dbReference type="PATRIC" id="fig|1006006.8.peg.1813"/>
<dbReference type="EMBL" id="CP002656">
    <property type="protein sequence ID" value="AEB95909.1"/>
    <property type="molecule type" value="Genomic_DNA"/>
</dbReference>
<dbReference type="Proteomes" id="UP000007812">
    <property type="component" value="Chromosome"/>
</dbReference>
<dbReference type="KEGG" id="mcn:Mcup_1807"/>
<protein>
    <submittedName>
        <fullName evidence="1">Uncharacterized protein</fullName>
    </submittedName>
</protein>
<dbReference type="STRING" id="1006006.Mcup_1807"/>
<proteinExistence type="predicted"/>
<dbReference type="AlphaFoldDB" id="F4G0V0"/>
<evidence type="ECO:0000313" key="2">
    <source>
        <dbReference type="Proteomes" id="UP000007812"/>
    </source>
</evidence>
<evidence type="ECO:0000313" key="1">
    <source>
        <dbReference type="EMBL" id="AEB95909.1"/>
    </source>
</evidence>
<gene>
    <name evidence="1" type="ordered locus">Mcup_1807</name>
</gene>
<keyword evidence="2" id="KW-1185">Reference proteome</keyword>
<name>F4G0V0_METCR</name>
<reference evidence="1 2" key="1">
    <citation type="journal article" date="2011" name="J. Bacteriol.">
        <title>Complete genome sequence of Metallosphaera cuprina, a metal sulfide-oxidizing archaeon from a hot spring.</title>
        <authorList>
            <person name="Liu L.J."/>
            <person name="You X.Y."/>
            <person name="Zheng H."/>
            <person name="Wang S."/>
            <person name="Jiang C.Y."/>
            <person name="Liu S.J."/>
        </authorList>
    </citation>
    <scope>NUCLEOTIDE SEQUENCE [LARGE SCALE GENOMIC DNA]</scope>
    <source>
        <strain evidence="1 2">Ar-4</strain>
    </source>
</reference>